<comment type="caution">
    <text evidence="1">The sequence shown here is derived from an EMBL/GenBank/DDBJ whole genome shotgun (WGS) entry which is preliminary data.</text>
</comment>
<protein>
    <submittedName>
        <fullName evidence="1">Uncharacterized protein</fullName>
    </submittedName>
</protein>
<accession>A0AAI9TV33</accession>
<keyword evidence="2" id="KW-1185">Reference proteome</keyword>
<evidence type="ECO:0000313" key="2">
    <source>
        <dbReference type="Proteomes" id="UP001227192"/>
    </source>
</evidence>
<proteinExistence type="predicted"/>
<organism evidence="1 2">
    <name type="scientific">Penicillium thymicola</name>
    <dbReference type="NCBI Taxonomy" id="293382"/>
    <lineage>
        <taxon>Eukaryota</taxon>
        <taxon>Fungi</taxon>
        <taxon>Dikarya</taxon>
        <taxon>Ascomycota</taxon>
        <taxon>Pezizomycotina</taxon>
        <taxon>Eurotiomycetes</taxon>
        <taxon>Eurotiomycetidae</taxon>
        <taxon>Eurotiales</taxon>
        <taxon>Aspergillaceae</taxon>
        <taxon>Penicillium</taxon>
    </lineage>
</organism>
<gene>
    <name evidence="1" type="ORF">VN97_g11</name>
</gene>
<dbReference type="Proteomes" id="UP001227192">
    <property type="component" value="Unassembled WGS sequence"/>
</dbReference>
<name>A0AAI9TV33_PENTH</name>
<sequence>MAQFEIKEDAGDLESSIQGSMKEGTETAAAPVLAKSFNLFSACATGITTGNAWAVLGGVIIASLYNGGPPGIIYELQVSAAYRAFSESDANF</sequence>
<reference evidence="1" key="2">
    <citation type="journal article" date="2016" name="Fungal Biol.">
        <title>Ochratoxin A production by Penicillium thymicola.</title>
        <authorList>
            <person name="Nguyen H.D.T."/>
            <person name="McMullin D.R."/>
            <person name="Ponomareva E."/>
            <person name="Riley R."/>
            <person name="Pomraning K.R."/>
            <person name="Baker S.E."/>
            <person name="Seifert K.A."/>
        </authorList>
    </citation>
    <scope>NUCLEOTIDE SEQUENCE</scope>
    <source>
        <strain evidence="1">DAOM 180753</strain>
    </source>
</reference>
<reference evidence="1" key="1">
    <citation type="submission" date="2015-06" db="EMBL/GenBank/DDBJ databases">
        <authorList>
            <person name="Nguyen H."/>
        </authorList>
    </citation>
    <scope>NUCLEOTIDE SEQUENCE</scope>
    <source>
        <strain evidence="1">DAOM 180753</strain>
    </source>
</reference>
<dbReference type="AlphaFoldDB" id="A0AAI9TV33"/>
<evidence type="ECO:0000313" key="1">
    <source>
        <dbReference type="EMBL" id="KAJ9493192.1"/>
    </source>
</evidence>
<dbReference type="EMBL" id="LACB01000001">
    <property type="protein sequence ID" value="KAJ9493192.1"/>
    <property type="molecule type" value="Genomic_DNA"/>
</dbReference>